<evidence type="ECO:0000256" key="5">
    <source>
        <dbReference type="SAM" id="MobiDB-lite"/>
    </source>
</evidence>
<dbReference type="InterPro" id="IPR013524">
    <property type="entry name" value="Runt_dom"/>
</dbReference>
<feature type="region of interest" description="Disordered" evidence="5">
    <location>
        <begin position="363"/>
        <end position="383"/>
    </location>
</feature>
<dbReference type="PROSITE" id="PS51062">
    <property type="entry name" value="RUNT"/>
    <property type="match status" value="2"/>
</dbReference>
<keyword evidence="2" id="KW-0805">Transcription regulation</keyword>
<evidence type="ECO:0000256" key="3">
    <source>
        <dbReference type="ARBA" id="ARBA00023163"/>
    </source>
</evidence>
<dbReference type="SUPFAM" id="SSF49417">
    <property type="entry name" value="p53-like transcription factors"/>
    <property type="match status" value="2"/>
</dbReference>
<evidence type="ECO:0000256" key="4">
    <source>
        <dbReference type="ARBA" id="ARBA00023242"/>
    </source>
</evidence>
<proteinExistence type="predicted"/>
<keyword evidence="9" id="KW-1185">Reference proteome</keyword>
<dbReference type="GO" id="GO:0005634">
    <property type="term" value="C:nucleus"/>
    <property type="evidence" value="ECO:0007669"/>
    <property type="project" value="UniProtKB-SubCell"/>
</dbReference>
<dbReference type="PRINTS" id="PR00967">
    <property type="entry name" value="ONCOGENEAML1"/>
</dbReference>
<feature type="domain" description="Runt" evidence="7">
    <location>
        <begin position="130"/>
        <end position="258"/>
    </location>
</feature>
<name>A0A7R9BV06_9CRUS</name>
<evidence type="ECO:0000256" key="6">
    <source>
        <dbReference type="SAM" id="Phobius"/>
    </source>
</evidence>
<gene>
    <name evidence="8" type="ORF">NMOB1V02_LOCUS9719</name>
</gene>
<dbReference type="GO" id="GO:0000978">
    <property type="term" value="F:RNA polymerase II cis-regulatory region sequence-specific DNA binding"/>
    <property type="evidence" value="ECO:0007669"/>
    <property type="project" value="TreeGrafter"/>
</dbReference>
<dbReference type="EMBL" id="CAJPEX010003453">
    <property type="protein sequence ID" value="CAG0922239.1"/>
    <property type="molecule type" value="Genomic_DNA"/>
</dbReference>
<keyword evidence="6" id="KW-0812">Transmembrane</keyword>
<keyword evidence="4" id="KW-0539">Nucleus</keyword>
<dbReference type="InterPro" id="IPR008967">
    <property type="entry name" value="p53-like_TF_DNA-bd_sf"/>
</dbReference>
<protein>
    <recommendedName>
        <fullName evidence="7">Runt domain-containing protein</fullName>
    </recommendedName>
</protein>
<evidence type="ECO:0000313" key="9">
    <source>
        <dbReference type="Proteomes" id="UP000678499"/>
    </source>
</evidence>
<dbReference type="GO" id="GO:0000981">
    <property type="term" value="F:DNA-binding transcription factor activity, RNA polymerase II-specific"/>
    <property type="evidence" value="ECO:0007669"/>
    <property type="project" value="TreeGrafter"/>
</dbReference>
<dbReference type="PANTHER" id="PTHR11950:SF31">
    <property type="entry name" value="SEGMENTATION PROTEIN RUNT"/>
    <property type="match status" value="1"/>
</dbReference>
<evidence type="ECO:0000259" key="7">
    <source>
        <dbReference type="PROSITE" id="PS51062"/>
    </source>
</evidence>
<dbReference type="PANTHER" id="PTHR11950">
    <property type="entry name" value="RUNT RELATED"/>
    <property type="match status" value="1"/>
</dbReference>
<evidence type="ECO:0000256" key="2">
    <source>
        <dbReference type="ARBA" id="ARBA00023015"/>
    </source>
</evidence>
<feature type="domain" description="Runt" evidence="7">
    <location>
        <begin position="287"/>
        <end position="322"/>
    </location>
</feature>
<sequence length="464" mass="48919">MVTSTCPPPMHILAESGQLGAHHHEAAAMFSSYYTATPTSPTDLKPASSPPLGVGVGVDKVVAAAAAAAAATAAVIVDSAESASEASSATDLQPGASSGGDGGSGGGSGTGGGGGAGGYNYSEYYAAERQVTELLQEHPGELVRTGCPNILCSALPSHWRSNKTLPVAFKVICLSDVPDGTLVSLKAGNDENPCSEVRNATAVFKNNVAKFNDLRFVGRSGRGRDFAAFHSFGRWELRRDAAAPKRNGFHGAPEFSNALRATKSRRRFVEHPRDFAPLSMQIEFPPGKSFNITIIVNSSPIMVGTYMKAMKVTVDGPREPRSKTRQQQQMRALAFGHRPFPFSEALGSSAGCSLPALSGSLSNPFAPSRPSKPGDPLSSLKPASTNQRIPLTLPFHILMTPRRGQKLLLLELLLLLICESCWKVRSGGGAGKTMMSTHRRTTATTATIIIIIIIIIIIVAMNVG</sequence>
<feature type="transmembrane region" description="Helical" evidence="6">
    <location>
        <begin position="443"/>
        <end position="463"/>
    </location>
</feature>
<feature type="region of interest" description="Disordered" evidence="5">
    <location>
        <begin position="86"/>
        <end position="111"/>
    </location>
</feature>
<dbReference type="EMBL" id="OA885490">
    <property type="protein sequence ID" value="CAD7282087.1"/>
    <property type="molecule type" value="Genomic_DNA"/>
</dbReference>
<dbReference type="GO" id="GO:0005524">
    <property type="term" value="F:ATP binding"/>
    <property type="evidence" value="ECO:0007669"/>
    <property type="project" value="InterPro"/>
</dbReference>
<reference evidence="8" key="1">
    <citation type="submission" date="2020-11" db="EMBL/GenBank/DDBJ databases">
        <authorList>
            <person name="Tran Van P."/>
        </authorList>
    </citation>
    <scope>NUCLEOTIDE SEQUENCE</scope>
</reference>
<dbReference type="Proteomes" id="UP000678499">
    <property type="component" value="Unassembled WGS sequence"/>
</dbReference>
<keyword evidence="6" id="KW-0472">Membrane</keyword>
<evidence type="ECO:0000256" key="1">
    <source>
        <dbReference type="ARBA" id="ARBA00004123"/>
    </source>
</evidence>
<dbReference type="Gene3D" id="2.60.40.720">
    <property type="match status" value="2"/>
</dbReference>
<dbReference type="InterPro" id="IPR000040">
    <property type="entry name" value="AML1_Runt"/>
</dbReference>
<dbReference type="InterPro" id="IPR012346">
    <property type="entry name" value="p53/RUNT-type_TF_DNA-bd_sf"/>
</dbReference>
<dbReference type="Pfam" id="PF00853">
    <property type="entry name" value="Runt"/>
    <property type="match status" value="2"/>
</dbReference>
<feature type="compositionally biased region" description="Gly residues" evidence="5">
    <location>
        <begin position="97"/>
        <end position="111"/>
    </location>
</feature>
<keyword evidence="6" id="KW-1133">Transmembrane helix</keyword>
<organism evidence="8">
    <name type="scientific">Notodromas monacha</name>
    <dbReference type="NCBI Taxonomy" id="399045"/>
    <lineage>
        <taxon>Eukaryota</taxon>
        <taxon>Metazoa</taxon>
        <taxon>Ecdysozoa</taxon>
        <taxon>Arthropoda</taxon>
        <taxon>Crustacea</taxon>
        <taxon>Oligostraca</taxon>
        <taxon>Ostracoda</taxon>
        <taxon>Podocopa</taxon>
        <taxon>Podocopida</taxon>
        <taxon>Cypridocopina</taxon>
        <taxon>Cypridoidea</taxon>
        <taxon>Cyprididae</taxon>
        <taxon>Notodromas</taxon>
    </lineage>
</organism>
<accession>A0A7R9BV06</accession>
<dbReference type="OrthoDB" id="10029800at2759"/>
<keyword evidence="3" id="KW-0804">Transcription</keyword>
<dbReference type="AlphaFoldDB" id="A0A7R9BV06"/>
<evidence type="ECO:0000313" key="8">
    <source>
        <dbReference type="EMBL" id="CAD7282087.1"/>
    </source>
</evidence>
<comment type="subcellular location">
    <subcellularLocation>
        <location evidence="1">Nucleus</location>
    </subcellularLocation>
</comment>